<geneLocation type="plasmid" evidence="1 2">
    <name>p1</name>
</geneLocation>
<dbReference type="EMBL" id="CP146023">
    <property type="protein sequence ID" value="WWQ69507.1"/>
    <property type="molecule type" value="Genomic_DNA"/>
</dbReference>
<proteinExistence type="predicted"/>
<gene>
    <name evidence="1" type="ORF">V2W30_40780</name>
</gene>
<keyword evidence="1" id="KW-0614">Plasmid</keyword>
<sequence>MGTLKTRITTLAVAGASAAAITLATGGSASADAWIGSGSGNCGSQYALCIWDQGNYQGSGIGVPWADVWKLNDIPRYYGFLGTNISSIINKTGTTFCGAEYRYGAGSTFKIQAWGWYSGLGSTWDNRIESIQTWPCDAGG</sequence>
<evidence type="ECO:0000313" key="1">
    <source>
        <dbReference type="EMBL" id="WWQ69507.1"/>
    </source>
</evidence>
<reference evidence="1" key="1">
    <citation type="journal article" date="2025" name="Int. J. Syst. Evol. Microbiol.">
        <title>Streptomyces citrinus sp. nov., with yellow diffusible pigment.</title>
        <authorList>
            <person name="He Y."/>
            <person name="Yang E."/>
            <person name="Xu J."/>
            <person name="Sun Y."/>
            <person name="Sun L."/>
        </authorList>
    </citation>
    <scope>NUCLEOTIDE SEQUENCE</scope>
    <source>
        <strain evidence="1">Q6</strain>
    </source>
</reference>
<keyword evidence="2" id="KW-1185">Reference proteome</keyword>
<organism evidence="1 2">
    <name type="scientific">Streptomyces citrinus</name>
    <dbReference type="NCBI Taxonomy" id="3118173"/>
    <lineage>
        <taxon>Bacteria</taxon>
        <taxon>Bacillati</taxon>
        <taxon>Actinomycetota</taxon>
        <taxon>Actinomycetes</taxon>
        <taxon>Kitasatosporales</taxon>
        <taxon>Streptomycetaceae</taxon>
        <taxon>Streptomyces</taxon>
    </lineage>
</organism>
<name>A0ACD5AQH1_9ACTN</name>
<protein>
    <submittedName>
        <fullName evidence="1">Uncharacterized protein</fullName>
    </submittedName>
</protein>
<dbReference type="Proteomes" id="UP001432251">
    <property type="component" value="Plasmid p1"/>
</dbReference>
<accession>A0ACD5AQH1</accession>
<evidence type="ECO:0000313" key="2">
    <source>
        <dbReference type="Proteomes" id="UP001432251"/>
    </source>
</evidence>